<evidence type="ECO:0000259" key="7">
    <source>
        <dbReference type="PROSITE" id="PS50893"/>
    </source>
</evidence>
<dbReference type="InterPro" id="IPR003593">
    <property type="entry name" value="AAA+_ATPase"/>
</dbReference>
<dbReference type="PANTHER" id="PTHR43776:SF7">
    <property type="entry name" value="D,D-DIPEPTIDE TRANSPORT ATP-BINDING PROTEIN DDPF-RELATED"/>
    <property type="match status" value="1"/>
</dbReference>
<keyword evidence="6 8" id="KW-0067">ATP-binding</keyword>
<evidence type="ECO:0000313" key="9">
    <source>
        <dbReference type="Proteomes" id="UP000583127"/>
    </source>
</evidence>
<evidence type="ECO:0000256" key="5">
    <source>
        <dbReference type="ARBA" id="ARBA00022741"/>
    </source>
</evidence>
<evidence type="ECO:0000256" key="2">
    <source>
        <dbReference type="ARBA" id="ARBA00022448"/>
    </source>
</evidence>
<dbReference type="CDD" id="cd03257">
    <property type="entry name" value="ABC_NikE_OppD_transporters"/>
    <property type="match status" value="1"/>
</dbReference>
<dbReference type="FunFam" id="3.40.50.300:FF:000016">
    <property type="entry name" value="Oligopeptide ABC transporter ATP-binding component"/>
    <property type="match status" value="1"/>
</dbReference>
<evidence type="ECO:0000256" key="6">
    <source>
        <dbReference type="ARBA" id="ARBA00022840"/>
    </source>
</evidence>
<reference evidence="8 9" key="1">
    <citation type="submission" date="2020-04" db="EMBL/GenBank/DDBJ databases">
        <title>Paraburkholderia sp. G-4-1-8 isolated from soil.</title>
        <authorList>
            <person name="Dahal R.H."/>
        </authorList>
    </citation>
    <scope>NUCLEOTIDE SEQUENCE [LARGE SCALE GENOMIC DNA]</scope>
    <source>
        <strain evidence="8 9">G-4-1-8</strain>
    </source>
</reference>
<keyword evidence="4" id="KW-0997">Cell inner membrane</keyword>
<dbReference type="AlphaFoldDB" id="A0A7X9X333"/>
<keyword evidence="9" id="KW-1185">Reference proteome</keyword>
<accession>A0A7X9X333</accession>
<comment type="similarity">
    <text evidence="1">Belongs to the ABC transporter superfamily.</text>
</comment>
<dbReference type="EMBL" id="JABBFZ010000002">
    <property type="protein sequence ID" value="NML30554.1"/>
    <property type="molecule type" value="Genomic_DNA"/>
</dbReference>
<organism evidence="8 9">
    <name type="scientific">Paraburkholderia antibiotica</name>
    <dbReference type="NCBI Taxonomy" id="2728839"/>
    <lineage>
        <taxon>Bacteria</taxon>
        <taxon>Pseudomonadati</taxon>
        <taxon>Pseudomonadota</taxon>
        <taxon>Betaproteobacteria</taxon>
        <taxon>Burkholderiales</taxon>
        <taxon>Burkholderiaceae</taxon>
        <taxon>Paraburkholderia</taxon>
    </lineage>
</organism>
<dbReference type="NCBIfam" id="NF008453">
    <property type="entry name" value="PRK11308.1"/>
    <property type="match status" value="1"/>
</dbReference>
<evidence type="ECO:0000256" key="1">
    <source>
        <dbReference type="ARBA" id="ARBA00005417"/>
    </source>
</evidence>
<evidence type="ECO:0000256" key="3">
    <source>
        <dbReference type="ARBA" id="ARBA00022475"/>
    </source>
</evidence>
<dbReference type="GO" id="GO:0016887">
    <property type="term" value="F:ATP hydrolysis activity"/>
    <property type="evidence" value="ECO:0007669"/>
    <property type="project" value="InterPro"/>
</dbReference>
<dbReference type="Proteomes" id="UP000583127">
    <property type="component" value="Unassembled WGS sequence"/>
</dbReference>
<dbReference type="PROSITE" id="PS00211">
    <property type="entry name" value="ABC_TRANSPORTER_1"/>
    <property type="match status" value="1"/>
</dbReference>
<proteinExistence type="inferred from homology"/>
<comment type="caution">
    <text evidence="8">The sequence shown here is derived from an EMBL/GenBank/DDBJ whole genome shotgun (WGS) entry which is preliminary data.</text>
</comment>
<dbReference type="GO" id="GO:0055085">
    <property type="term" value="P:transmembrane transport"/>
    <property type="evidence" value="ECO:0007669"/>
    <property type="project" value="UniProtKB-ARBA"/>
</dbReference>
<name>A0A7X9X333_9BURK</name>
<dbReference type="GO" id="GO:0005524">
    <property type="term" value="F:ATP binding"/>
    <property type="evidence" value="ECO:0007669"/>
    <property type="project" value="UniProtKB-KW"/>
</dbReference>
<protein>
    <submittedName>
        <fullName evidence="8">Dipeptide ABC transporter ATP-binding protein</fullName>
    </submittedName>
</protein>
<keyword evidence="5" id="KW-0547">Nucleotide-binding</keyword>
<keyword evidence="3" id="KW-1003">Cell membrane</keyword>
<dbReference type="Pfam" id="PF08352">
    <property type="entry name" value="oligo_HPY"/>
    <property type="match status" value="1"/>
</dbReference>
<dbReference type="Pfam" id="PF00005">
    <property type="entry name" value="ABC_tran"/>
    <property type="match status" value="1"/>
</dbReference>
<dbReference type="InterPro" id="IPR003439">
    <property type="entry name" value="ABC_transporter-like_ATP-bd"/>
</dbReference>
<feature type="domain" description="ABC transporter" evidence="7">
    <location>
        <begin position="27"/>
        <end position="281"/>
    </location>
</feature>
<dbReference type="SMART" id="SM00382">
    <property type="entry name" value="AAA"/>
    <property type="match status" value="1"/>
</dbReference>
<sequence length="351" mass="38669">MAVGCAASSRRSERMNMTDTMEAAPLVEVRGLVKHYAHRTGPLGWLTRKAGRTVRAVNHASFSIARGETLGLIGESGCGKSTLGRAVLRLHEPTAGKVLFDGVDITSLDARELKRMRARMQIVFQDPYSSLNPRKTVEQIVSLPLQLQGGVQPREMRDRVAFMIESVGLKADHLRRYPHQFSGGQRQRIGIARALIANPAFLVCDEPVSALDVSIQAQVIQLLENLKRERGLTYLFISHDIGVIGYVSNRIAVMYLGEIVETGPSRSVLENPAHPYTQALLSAAPQVDEPERKRNRIELRGELPSPLDPPAGCKFHSRCPYAQEICRKVEPRAVEIGGGQSVACHLYPVGL</sequence>
<dbReference type="PROSITE" id="PS50893">
    <property type="entry name" value="ABC_TRANSPORTER_2"/>
    <property type="match status" value="1"/>
</dbReference>
<dbReference type="NCBIfam" id="TIGR01727">
    <property type="entry name" value="oligo_HPY"/>
    <property type="match status" value="1"/>
</dbReference>
<dbReference type="PANTHER" id="PTHR43776">
    <property type="entry name" value="TRANSPORT ATP-BINDING PROTEIN"/>
    <property type="match status" value="1"/>
</dbReference>
<dbReference type="InterPro" id="IPR017871">
    <property type="entry name" value="ABC_transporter-like_CS"/>
</dbReference>
<keyword evidence="4" id="KW-0472">Membrane</keyword>
<dbReference type="InterPro" id="IPR013563">
    <property type="entry name" value="Oligopep_ABC_C"/>
</dbReference>
<dbReference type="Gene3D" id="3.40.50.300">
    <property type="entry name" value="P-loop containing nucleotide triphosphate hydrolases"/>
    <property type="match status" value="1"/>
</dbReference>
<dbReference type="GO" id="GO:0015833">
    <property type="term" value="P:peptide transport"/>
    <property type="evidence" value="ECO:0007669"/>
    <property type="project" value="InterPro"/>
</dbReference>
<dbReference type="SUPFAM" id="SSF52540">
    <property type="entry name" value="P-loop containing nucleoside triphosphate hydrolases"/>
    <property type="match status" value="1"/>
</dbReference>
<gene>
    <name evidence="8" type="ORF">HHL14_06880</name>
</gene>
<dbReference type="InterPro" id="IPR050319">
    <property type="entry name" value="ABC_transp_ATP-bind"/>
</dbReference>
<keyword evidence="2" id="KW-0813">Transport</keyword>
<dbReference type="InterPro" id="IPR027417">
    <property type="entry name" value="P-loop_NTPase"/>
</dbReference>
<evidence type="ECO:0000256" key="4">
    <source>
        <dbReference type="ARBA" id="ARBA00022519"/>
    </source>
</evidence>
<evidence type="ECO:0000313" key="8">
    <source>
        <dbReference type="EMBL" id="NML30554.1"/>
    </source>
</evidence>